<evidence type="ECO:0008006" key="5">
    <source>
        <dbReference type="Google" id="ProtNLM"/>
    </source>
</evidence>
<gene>
    <name evidence="3" type="ordered locus">Mnod_5940</name>
</gene>
<dbReference type="Proteomes" id="UP000008207">
    <property type="component" value="Chromosome"/>
</dbReference>
<evidence type="ECO:0000313" key="3">
    <source>
        <dbReference type="EMBL" id="ACL60768.1"/>
    </source>
</evidence>
<dbReference type="HOGENOM" id="CLU_2260449_0_0_5"/>
<feature type="signal peptide" evidence="2">
    <location>
        <begin position="1"/>
        <end position="24"/>
    </location>
</feature>
<keyword evidence="4" id="KW-1185">Reference proteome</keyword>
<feature type="region of interest" description="Disordered" evidence="1">
    <location>
        <begin position="40"/>
        <end position="85"/>
    </location>
</feature>
<dbReference type="eggNOG" id="ENOG5030WGR">
    <property type="taxonomic scope" value="Bacteria"/>
</dbReference>
<name>B8ISW9_METNO</name>
<evidence type="ECO:0000256" key="2">
    <source>
        <dbReference type="SAM" id="SignalP"/>
    </source>
</evidence>
<keyword evidence="2" id="KW-0732">Signal</keyword>
<evidence type="ECO:0000313" key="4">
    <source>
        <dbReference type="Proteomes" id="UP000008207"/>
    </source>
</evidence>
<feature type="chain" id="PRO_5002872130" description="CBM1 domain-containing protein" evidence="2">
    <location>
        <begin position="25"/>
        <end position="103"/>
    </location>
</feature>
<accession>B8ISW9</accession>
<proteinExistence type="predicted"/>
<sequence length="103" mass="10388">MRTGLLMLGAVAATCLLAVPEAQARGRRIGLGIFYSSAHPRSAPEAKPVPASPPPLRTASAEDGPVPATTGTTAPPPAPAKPVRPWCAGGRVFGSGSGFCEIN</sequence>
<dbReference type="RefSeq" id="WP_015932363.1">
    <property type="nucleotide sequence ID" value="NC_011894.1"/>
</dbReference>
<dbReference type="AlphaFoldDB" id="B8ISW9"/>
<dbReference type="EMBL" id="CP001349">
    <property type="protein sequence ID" value="ACL60768.1"/>
    <property type="molecule type" value="Genomic_DNA"/>
</dbReference>
<reference evidence="3 4" key="1">
    <citation type="submission" date="2009-01" db="EMBL/GenBank/DDBJ databases">
        <title>Complete sequence of chromosome of Methylobacterium nodulans ORS 2060.</title>
        <authorList>
            <consortium name="US DOE Joint Genome Institute"/>
            <person name="Lucas S."/>
            <person name="Copeland A."/>
            <person name="Lapidus A."/>
            <person name="Glavina del Rio T."/>
            <person name="Dalin E."/>
            <person name="Tice H."/>
            <person name="Bruce D."/>
            <person name="Goodwin L."/>
            <person name="Pitluck S."/>
            <person name="Sims D."/>
            <person name="Brettin T."/>
            <person name="Detter J.C."/>
            <person name="Han C."/>
            <person name="Larimer F."/>
            <person name="Land M."/>
            <person name="Hauser L."/>
            <person name="Kyrpides N."/>
            <person name="Ivanova N."/>
            <person name="Marx C.J."/>
            <person name="Richardson P."/>
        </authorList>
    </citation>
    <scope>NUCLEOTIDE SEQUENCE [LARGE SCALE GENOMIC DNA]</scope>
    <source>
        <strain evidence="4">LMG 21967 / CNCM I-2342 / ORS 2060</strain>
    </source>
</reference>
<feature type="compositionally biased region" description="Low complexity" evidence="1">
    <location>
        <begin position="64"/>
        <end position="73"/>
    </location>
</feature>
<protein>
    <recommendedName>
        <fullName evidence="5">CBM1 domain-containing protein</fullName>
    </recommendedName>
</protein>
<evidence type="ECO:0000256" key="1">
    <source>
        <dbReference type="SAM" id="MobiDB-lite"/>
    </source>
</evidence>
<dbReference type="KEGG" id="mno:Mnod_5940"/>
<organism evidence="3 4">
    <name type="scientific">Methylobacterium nodulans (strain LMG 21967 / CNCM I-2342 / ORS 2060)</name>
    <dbReference type="NCBI Taxonomy" id="460265"/>
    <lineage>
        <taxon>Bacteria</taxon>
        <taxon>Pseudomonadati</taxon>
        <taxon>Pseudomonadota</taxon>
        <taxon>Alphaproteobacteria</taxon>
        <taxon>Hyphomicrobiales</taxon>
        <taxon>Methylobacteriaceae</taxon>
        <taxon>Methylobacterium</taxon>
    </lineage>
</organism>